<name>A0ABS8W7D5_9GAMM</name>
<keyword evidence="3 4" id="KW-0456">Lyase</keyword>
<dbReference type="Pfam" id="PF04345">
    <property type="entry name" value="Chor_lyase"/>
    <property type="match status" value="1"/>
</dbReference>
<comment type="subcellular location">
    <subcellularLocation>
        <location evidence="4">Cytoplasm</location>
    </subcellularLocation>
</comment>
<keyword evidence="1 4" id="KW-0963">Cytoplasm</keyword>
<comment type="similarity">
    <text evidence="4">Belongs to the UbiC family.</text>
</comment>
<dbReference type="Gene3D" id="3.40.1410.10">
    <property type="entry name" value="Chorismate lyase-like"/>
    <property type="match status" value="1"/>
</dbReference>
<dbReference type="RefSeq" id="WP_233051710.1">
    <property type="nucleotide sequence ID" value="NZ_JAIMJA010000004.1"/>
</dbReference>
<dbReference type="PANTHER" id="PTHR38683:SF1">
    <property type="entry name" value="CHORISMATE PYRUVATE-LYASE"/>
    <property type="match status" value="1"/>
</dbReference>
<dbReference type="Proteomes" id="UP001201273">
    <property type="component" value="Unassembled WGS sequence"/>
</dbReference>
<feature type="binding site" evidence="4">
    <location>
        <position position="93"/>
    </location>
    <ligand>
        <name>substrate</name>
    </ligand>
</feature>
<keyword evidence="6" id="KW-1185">Reference proteome</keyword>
<proteinExistence type="inferred from homology"/>
<organism evidence="5 6">
    <name type="scientific">Motilimonas cestriensis</name>
    <dbReference type="NCBI Taxonomy" id="2742685"/>
    <lineage>
        <taxon>Bacteria</taxon>
        <taxon>Pseudomonadati</taxon>
        <taxon>Pseudomonadota</taxon>
        <taxon>Gammaproteobacteria</taxon>
        <taxon>Alteromonadales</taxon>
        <taxon>Alteromonadales genera incertae sedis</taxon>
        <taxon>Motilimonas</taxon>
    </lineage>
</organism>
<evidence type="ECO:0000313" key="5">
    <source>
        <dbReference type="EMBL" id="MCE2594128.1"/>
    </source>
</evidence>
<protein>
    <recommendedName>
        <fullName evidence="4">Probable chorismate pyruvate-lyase</fullName>
        <shortName evidence="4">CL</shortName>
        <shortName evidence="4">CPL</shortName>
        <ecNumber evidence="4">4.1.3.40</ecNumber>
    </recommendedName>
</protein>
<comment type="function">
    <text evidence="4">Removes the pyruvyl group from chorismate, with concomitant aromatization of the ring, to provide 4-hydroxybenzoate (4HB) for the ubiquinone pathway.</text>
</comment>
<dbReference type="HAMAP" id="MF_01632">
    <property type="entry name" value="UbiC"/>
    <property type="match status" value="1"/>
</dbReference>
<keyword evidence="2 4" id="KW-0831">Ubiquinone biosynthesis</keyword>
<comment type="catalytic activity">
    <reaction evidence="4">
        <text>chorismate = 4-hydroxybenzoate + pyruvate</text>
        <dbReference type="Rhea" id="RHEA:16505"/>
        <dbReference type="ChEBI" id="CHEBI:15361"/>
        <dbReference type="ChEBI" id="CHEBI:17879"/>
        <dbReference type="ChEBI" id="CHEBI:29748"/>
        <dbReference type="EC" id="4.1.3.40"/>
    </reaction>
</comment>
<dbReference type="InterPro" id="IPR007440">
    <property type="entry name" value="Chorismate--pyruvate_lyase"/>
</dbReference>
<comment type="caution">
    <text evidence="5">The sequence shown here is derived from an EMBL/GenBank/DDBJ whole genome shotgun (WGS) entry which is preliminary data.</text>
</comment>
<keyword evidence="4" id="KW-0670">Pyruvate</keyword>
<dbReference type="PANTHER" id="PTHR38683">
    <property type="entry name" value="CHORISMATE PYRUVATE-LYASE"/>
    <property type="match status" value="1"/>
</dbReference>
<gene>
    <name evidence="4" type="primary">ubiC</name>
    <name evidence="5" type="ORF">K6Y31_04800</name>
</gene>
<sequence length="203" mass="22696">MPAISHFQHFKQAFPLGVDASWQAIEHYAELDSSLYSWLADAGSLTERLMANCQHFSVRVIGQDVLPVSDVERQALADSKYFNPSADTQYMVREVLLCCDQQPWVFARTVIPASTLTGEERQLATLGEQPLGATLFNAASMTRQNLVVASFSANSLVSQVVHQRFDEEGAILWGRRSLFHLSNKPLLVHEIFLPAAQAYQQND</sequence>
<comment type="caution">
    <text evidence="4">Lacks conserved residue(s) required for the propagation of feature annotation.</text>
</comment>
<evidence type="ECO:0000256" key="1">
    <source>
        <dbReference type="ARBA" id="ARBA00022490"/>
    </source>
</evidence>
<accession>A0ABS8W7D5</accession>
<dbReference type="InterPro" id="IPR028978">
    <property type="entry name" value="Chorismate_lyase_/UTRA_dom_sf"/>
</dbReference>
<comment type="pathway">
    <text evidence="4">Cofactor biosynthesis; ubiquinone biosynthesis.</text>
</comment>
<evidence type="ECO:0000256" key="3">
    <source>
        <dbReference type="ARBA" id="ARBA00023239"/>
    </source>
</evidence>
<evidence type="ECO:0000313" key="6">
    <source>
        <dbReference type="Proteomes" id="UP001201273"/>
    </source>
</evidence>
<dbReference type="GO" id="GO:0008813">
    <property type="term" value="F:chorismate lyase activity"/>
    <property type="evidence" value="ECO:0007669"/>
    <property type="project" value="UniProtKB-EC"/>
</dbReference>
<evidence type="ECO:0000256" key="4">
    <source>
        <dbReference type="HAMAP-Rule" id="MF_01632"/>
    </source>
</evidence>
<evidence type="ECO:0000256" key="2">
    <source>
        <dbReference type="ARBA" id="ARBA00022688"/>
    </source>
</evidence>
<dbReference type="EC" id="4.1.3.40" evidence="4"/>
<feature type="binding site" evidence="4">
    <location>
        <position position="131"/>
    </location>
    <ligand>
        <name>substrate</name>
    </ligand>
</feature>
<dbReference type="EMBL" id="JAIMJA010000004">
    <property type="protein sequence ID" value="MCE2594128.1"/>
    <property type="molecule type" value="Genomic_DNA"/>
</dbReference>
<dbReference type="SUPFAM" id="SSF64288">
    <property type="entry name" value="Chorismate lyase-like"/>
    <property type="match status" value="1"/>
</dbReference>
<reference evidence="5 6" key="1">
    <citation type="journal article" date="2022" name="Environ. Microbiol. Rep.">
        <title>Eco-phylogenetic analyses reveal divergent evolution of vitamin B12 metabolism in the marine bacterial family 'Psychromonadaceae'.</title>
        <authorList>
            <person name="Jin X."/>
            <person name="Yang Y."/>
            <person name="Cao H."/>
            <person name="Gao B."/>
            <person name="Zhao Z."/>
        </authorList>
    </citation>
    <scope>NUCLEOTIDE SEQUENCE [LARGE SCALE GENOMIC DNA]</scope>
    <source>
        <strain evidence="5 6">MKS20</strain>
    </source>
</reference>
<feature type="binding site" evidence="4">
    <location>
        <position position="190"/>
    </location>
    <ligand>
        <name>substrate</name>
    </ligand>
</feature>